<evidence type="ECO:0000313" key="3">
    <source>
        <dbReference type="Proteomes" id="UP000604825"/>
    </source>
</evidence>
<comment type="caution">
    <text evidence="2">The sequence shown here is derived from an EMBL/GenBank/DDBJ whole genome shotgun (WGS) entry which is preliminary data.</text>
</comment>
<gene>
    <name evidence="2" type="ORF">NCGR_LOCUS51502</name>
</gene>
<feature type="region of interest" description="Disordered" evidence="1">
    <location>
        <begin position="1"/>
        <end position="33"/>
    </location>
</feature>
<dbReference type="Proteomes" id="UP000604825">
    <property type="component" value="Unassembled WGS sequence"/>
</dbReference>
<keyword evidence="3" id="KW-1185">Reference proteome</keyword>
<evidence type="ECO:0000313" key="2">
    <source>
        <dbReference type="EMBL" id="CAD6268197.1"/>
    </source>
</evidence>
<accession>A0A811RE22</accession>
<dbReference type="EMBL" id="CAJGYO010000014">
    <property type="protein sequence ID" value="CAD6268197.1"/>
    <property type="molecule type" value="Genomic_DNA"/>
</dbReference>
<name>A0A811RE22_9POAL</name>
<evidence type="ECO:0000256" key="1">
    <source>
        <dbReference type="SAM" id="MobiDB-lite"/>
    </source>
</evidence>
<proteinExistence type="predicted"/>
<feature type="compositionally biased region" description="Pro residues" evidence="1">
    <location>
        <begin position="22"/>
        <end position="33"/>
    </location>
</feature>
<reference evidence="2" key="1">
    <citation type="submission" date="2020-10" db="EMBL/GenBank/DDBJ databases">
        <authorList>
            <person name="Han B."/>
            <person name="Lu T."/>
            <person name="Zhao Q."/>
            <person name="Huang X."/>
            <person name="Zhao Y."/>
        </authorList>
    </citation>
    <scope>NUCLEOTIDE SEQUENCE</scope>
</reference>
<sequence length="323" mass="35822">MTGSGAIYESGTKDSGVISMVPTPPTSSPPAPHPWNAMKPCARGPASGEAWRTDRRAAWINQELSVAHTMSTLIRCEEINLVAAQINTYSGLLQQLAHSREHMSGDENTPSVELVISQVVWDEELFHDDSHDGLLQQLALGGECWNGEKMICIRLSWISSTGFGRKVIRCKLAKKWWLWRCYYMATGIFENRVVSDYVMEVLGLTVGEQSRLMAVWLSSPTADPVSIVACAMKYIEPHLDRLPIQLRKWRISVGDIVVSVYPVKSIVQRTGSSRAFVDIPIRIKVVSQNNSVAPEAVVPFTLEVEVVSLFVLDNLDLVVGDQS</sequence>
<organism evidence="2 3">
    <name type="scientific">Miscanthus lutarioriparius</name>
    <dbReference type="NCBI Taxonomy" id="422564"/>
    <lineage>
        <taxon>Eukaryota</taxon>
        <taxon>Viridiplantae</taxon>
        <taxon>Streptophyta</taxon>
        <taxon>Embryophyta</taxon>
        <taxon>Tracheophyta</taxon>
        <taxon>Spermatophyta</taxon>
        <taxon>Magnoliopsida</taxon>
        <taxon>Liliopsida</taxon>
        <taxon>Poales</taxon>
        <taxon>Poaceae</taxon>
        <taxon>PACMAD clade</taxon>
        <taxon>Panicoideae</taxon>
        <taxon>Andropogonodae</taxon>
        <taxon>Andropogoneae</taxon>
        <taxon>Saccharinae</taxon>
        <taxon>Miscanthus</taxon>
    </lineage>
</organism>
<dbReference type="AlphaFoldDB" id="A0A811RE22"/>
<protein>
    <submittedName>
        <fullName evidence="2">Uncharacterized protein</fullName>
    </submittedName>
</protein>